<accession>A0A6G0X8D3</accession>
<name>A0A6G0X8D3_9STRA</name>
<keyword evidence="2" id="KW-1185">Reference proteome</keyword>
<sequence>MNTFDVHDPLPIDDYNNSTVDLTDVQDWLYYMSRPDYKLDDAPLDLSAFESLVPASYAPTLNTRVGDVRPFQVFAQGVATN</sequence>
<comment type="caution">
    <text evidence="1">The sequence shown here is derived from an EMBL/GenBank/DDBJ whole genome shotgun (WGS) entry which is preliminary data.</text>
</comment>
<dbReference type="EMBL" id="VJMJ01000089">
    <property type="protein sequence ID" value="KAF0736335.1"/>
    <property type="molecule type" value="Genomic_DNA"/>
</dbReference>
<reference evidence="1 2" key="1">
    <citation type="submission" date="2019-07" db="EMBL/GenBank/DDBJ databases">
        <title>Genomics analysis of Aphanomyces spp. identifies a new class of oomycete effector associated with host adaptation.</title>
        <authorList>
            <person name="Gaulin E."/>
        </authorList>
    </citation>
    <scope>NUCLEOTIDE SEQUENCE [LARGE SCALE GENOMIC DNA]</scope>
    <source>
        <strain evidence="1 2">ATCC 201684</strain>
    </source>
</reference>
<dbReference type="AlphaFoldDB" id="A0A6G0X8D3"/>
<protein>
    <submittedName>
        <fullName evidence="1">Uncharacterized protein</fullName>
    </submittedName>
</protein>
<gene>
    <name evidence="1" type="ORF">Ae201684_007355</name>
</gene>
<organism evidence="1 2">
    <name type="scientific">Aphanomyces euteiches</name>
    <dbReference type="NCBI Taxonomy" id="100861"/>
    <lineage>
        <taxon>Eukaryota</taxon>
        <taxon>Sar</taxon>
        <taxon>Stramenopiles</taxon>
        <taxon>Oomycota</taxon>
        <taxon>Saprolegniomycetes</taxon>
        <taxon>Saprolegniales</taxon>
        <taxon>Verrucalvaceae</taxon>
        <taxon>Aphanomyces</taxon>
    </lineage>
</organism>
<dbReference type="Proteomes" id="UP000481153">
    <property type="component" value="Unassembled WGS sequence"/>
</dbReference>
<proteinExistence type="predicted"/>
<evidence type="ECO:0000313" key="1">
    <source>
        <dbReference type="EMBL" id="KAF0736335.1"/>
    </source>
</evidence>
<evidence type="ECO:0000313" key="2">
    <source>
        <dbReference type="Proteomes" id="UP000481153"/>
    </source>
</evidence>
<dbReference type="VEuPathDB" id="FungiDB:AeMF1_020374"/>